<dbReference type="PRINTS" id="PR00344">
    <property type="entry name" value="BCTRLSENSOR"/>
</dbReference>
<dbReference type="InterPro" id="IPR004358">
    <property type="entry name" value="Sig_transdc_His_kin-like_C"/>
</dbReference>
<dbReference type="SMART" id="SM00387">
    <property type="entry name" value="HATPase_c"/>
    <property type="match status" value="1"/>
</dbReference>
<proteinExistence type="predicted"/>
<dbReference type="Gene3D" id="3.30.565.10">
    <property type="entry name" value="Histidine kinase-like ATPase, C-terminal domain"/>
    <property type="match status" value="1"/>
</dbReference>
<evidence type="ECO:0000313" key="17">
    <source>
        <dbReference type="Proteomes" id="UP001225134"/>
    </source>
</evidence>
<evidence type="ECO:0000256" key="10">
    <source>
        <dbReference type="ARBA" id="ARBA00022840"/>
    </source>
</evidence>
<evidence type="ECO:0000256" key="1">
    <source>
        <dbReference type="ARBA" id="ARBA00000085"/>
    </source>
</evidence>
<evidence type="ECO:0000259" key="15">
    <source>
        <dbReference type="PROSITE" id="PS50885"/>
    </source>
</evidence>
<comment type="subcellular location">
    <subcellularLocation>
        <location evidence="2">Cell membrane</location>
        <topology evidence="2">Multi-pass membrane protein</topology>
    </subcellularLocation>
</comment>
<evidence type="ECO:0000256" key="12">
    <source>
        <dbReference type="ARBA" id="ARBA00023012"/>
    </source>
</evidence>
<keyword evidence="13" id="KW-0472">Membrane</keyword>
<feature type="domain" description="Histidine kinase" evidence="14">
    <location>
        <begin position="68"/>
        <end position="285"/>
    </location>
</feature>
<dbReference type="InterPro" id="IPR003660">
    <property type="entry name" value="HAMP_dom"/>
</dbReference>
<dbReference type="Pfam" id="PF00512">
    <property type="entry name" value="HisKA"/>
    <property type="match status" value="1"/>
</dbReference>
<dbReference type="Pfam" id="PF02518">
    <property type="entry name" value="HATPase_c"/>
    <property type="match status" value="1"/>
</dbReference>
<feature type="domain" description="HAMP" evidence="15">
    <location>
        <begin position="7"/>
        <end position="60"/>
    </location>
</feature>
<dbReference type="SMART" id="SM00304">
    <property type="entry name" value="HAMP"/>
    <property type="match status" value="1"/>
</dbReference>
<dbReference type="PANTHER" id="PTHR45528:SF1">
    <property type="entry name" value="SENSOR HISTIDINE KINASE CPXA"/>
    <property type="match status" value="1"/>
</dbReference>
<dbReference type="SUPFAM" id="SSF55874">
    <property type="entry name" value="ATPase domain of HSP90 chaperone/DNA topoisomerase II/histidine kinase"/>
    <property type="match status" value="1"/>
</dbReference>
<dbReference type="InterPro" id="IPR036097">
    <property type="entry name" value="HisK_dim/P_sf"/>
</dbReference>
<dbReference type="CDD" id="cd00075">
    <property type="entry name" value="HATPase"/>
    <property type="match status" value="1"/>
</dbReference>
<dbReference type="SUPFAM" id="SSF158472">
    <property type="entry name" value="HAMP domain-like"/>
    <property type="match status" value="1"/>
</dbReference>
<keyword evidence="6" id="KW-0808">Transferase</keyword>
<sequence>MSNKITSKMLRPINDIIKIAQTISTKDLKVRIKQTNNGDEIDNLITIINNMLERLNIAFDNQSKFISDVSHELRTPLAIIKGYAELIKRHGDSQNELITDSVDLIIDESNNMKSLIEKLLFLAKGDANTVKINIDTFDSVAFINQVYTDALFLAKKHNIIIENNEKYTILADRSLLLQAIRTIIENSIKYSKNGTNIYINSYYEQNKKEAIISIRDEGIGIEEKYFEKIFERFYRVDESRTKNTGGTGLGLSIVKKVMDIHGGLVEVKSKINEGTTIILHIPSKIKNNK</sequence>
<dbReference type="InterPro" id="IPR003594">
    <property type="entry name" value="HATPase_dom"/>
</dbReference>
<dbReference type="Pfam" id="PF00672">
    <property type="entry name" value="HAMP"/>
    <property type="match status" value="1"/>
</dbReference>
<dbReference type="InterPro" id="IPR050398">
    <property type="entry name" value="HssS/ArlS-like"/>
</dbReference>
<accession>A0ABT7HKG9</accession>
<keyword evidence="17" id="KW-1185">Reference proteome</keyword>
<evidence type="ECO:0000313" key="16">
    <source>
        <dbReference type="EMBL" id="MDK9581032.1"/>
    </source>
</evidence>
<dbReference type="CDD" id="cd00082">
    <property type="entry name" value="HisKA"/>
    <property type="match status" value="1"/>
</dbReference>
<dbReference type="PANTHER" id="PTHR45528">
    <property type="entry name" value="SENSOR HISTIDINE KINASE CPXA"/>
    <property type="match status" value="1"/>
</dbReference>
<keyword evidence="8" id="KW-0547">Nucleotide-binding</keyword>
<keyword evidence="4" id="KW-1003">Cell membrane</keyword>
<keyword evidence="7" id="KW-0812">Transmembrane</keyword>
<evidence type="ECO:0000256" key="7">
    <source>
        <dbReference type="ARBA" id="ARBA00022692"/>
    </source>
</evidence>
<dbReference type="EC" id="2.7.13.3" evidence="3"/>
<evidence type="ECO:0000256" key="13">
    <source>
        <dbReference type="ARBA" id="ARBA00023136"/>
    </source>
</evidence>
<dbReference type="Proteomes" id="UP001225134">
    <property type="component" value="Unassembled WGS sequence"/>
</dbReference>
<keyword evidence="11" id="KW-1133">Transmembrane helix</keyword>
<dbReference type="PROSITE" id="PS50109">
    <property type="entry name" value="HIS_KIN"/>
    <property type="match status" value="1"/>
</dbReference>
<dbReference type="InterPro" id="IPR005467">
    <property type="entry name" value="His_kinase_dom"/>
</dbReference>
<protein>
    <recommendedName>
        <fullName evidence="3">histidine kinase</fullName>
        <ecNumber evidence="3">2.7.13.3</ecNumber>
    </recommendedName>
</protein>
<comment type="caution">
    <text evidence="16">The sequence shown here is derived from an EMBL/GenBank/DDBJ whole genome shotgun (WGS) entry which is preliminary data.</text>
</comment>
<evidence type="ECO:0000256" key="2">
    <source>
        <dbReference type="ARBA" id="ARBA00004651"/>
    </source>
</evidence>
<dbReference type="InterPro" id="IPR003661">
    <property type="entry name" value="HisK_dim/P_dom"/>
</dbReference>
<keyword evidence="9" id="KW-0418">Kinase</keyword>
<keyword evidence="10 16" id="KW-0067">ATP-binding</keyword>
<dbReference type="GO" id="GO:0005524">
    <property type="term" value="F:ATP binding"/>
    <property type="evidence" value="ECO:0007669"/>
    <property type="project" value="UniProtKB-KW"/>
</dbReference>
<dbReference type="EMBL" id="JASSPP010000010">
    <property type="protein sequence ID" value="MDK9581032.1"/>
    <property type="molecule type" value="Genomic_DNA"/>
</dbReference>
<keyword evidence="5" id="KW-0597">Phosphoprotein</keyword>
<organism evidence="16 17">
    <name type="scientific">Sneathia sanguinegens</name>
    <dbReference type="NCBI Taxonomy" id="40543"/>
    <lineage>
        <taxon>Bacteria</taxon>
        <taxon>Fusobacteriati</taxon>
        <taxon>Fusobacteriota</taxon>
        <taxon>Fusobacteriia</taxon>
        <taxon>Fusobacteriales</taxon>
        <taxon>Leptotrichiaceae</taxon>
        <taxon>Sneathia</taxon>
    </lineage>
</organism>
<evidence type="ECO:0000256" key="6">
    <source>
        <dbReference type="ARBA" id="ARBA00022679"/>
    </source>
</evidence>
<dbReference type="SMART" id="SM00388">
    <property type="entry name" value="HisKA"/>
    <property type="match status" value="1"/>
</dbReference>
<evidence type="ECO:0000256" key="3">
    <source>
        <dbReference type="ARBA" id="ARBA00012438"/>
    </source>
</evidence>
<evidence type="ECO:0000256" key="5">
    <source>
        <dbReference type="ARBA" id="ARBA00022553"/>
    </source>
</evidence>
<dbReference type="RefSeq" id="WP_285153250.1">
    <property type="nucleotide sequence ID" value="NZ_JASSPP010000010.1"/>
</dbReference>
<evidence type="ECO:0000259" key="14">
    <source>
        <dbReference type="PROSITE" id="PS50109"/>
    </source>
</evidence>
<evidence type="ECO:0000256" key="4">
    <source>
        <dbReference type="ARBA" id="ARBA00022475"/>
    </source>
</evidence>
<dbReference type="Gene3D" id="1.10.287.130">
    <property type="match status" value="1"/>
</dbReference>
<dbReference type="CDD" id="cd06225">
    <property type="entry name" value="HAMP"/>
    <property type="match status" value="1"/>
</dbReference>
<keyword evidence="12" id="KW-0902">Two-component regulatory system</keyword>
<reference evidence="16 17" key="1">
    <citation type="submission" date="2023-06" db="EMBL/GenBank/DDBJ databases">
        <title>Antibody response to the Sneathia vaginalis cytopathogenic toxin A during pregnancy.</title>
        <authorList>
            <person name="Mccoy Z.T."/>
            <person name="Serrano M.G."/>
            <person name="Spaine K."/>
            <person name="Edwards D.J."/>
            <person name="Buck G.A."/>
            <person name="Jefferson K."/>
        </authorList>
    </citation>
    <scope>NUCLEOTIDE SEQUENCE [LARGE SCALE GENOMIC DNA]</scope>
    <source>
        <strain evidence="16 17">CCUG 42621</strain>
    </source>
</reference>
<evidence type="ECO:0000256" key="9">
    <source>
        <dbReference type="ARBA" id="ARBA00022777"/>
    </source>
</evidence>
<comment type="catalytic activity">
    <reaction evidence="1">
        <text>ATP + protein L-histidine = ADP + protein N-phospho-L-histidine.</text>
        <dbReference type="EC" id="2.7.13.3"/>
    </reaction>
</comment>
<dbReference type="Gene3D" id="6.10.340.10">
    <property type="match status" value="1"/>
</dbReference>
<gene>
    <name evidence="16" type="ORF">QQA45_05925</name>
</gene>
<dbReference type="InterPro" id="IPR036890">
    <property type="entry name" value="HATPase_C_sf"/>
</dbReference>
<evidence type="ECO:0000256" key="11">
    <source>
        <dbReference type="ARBA" id="ARBA00022989"/>
    </source>
</evidence>
<dbReference type="PROSITE" id="PS50885">
    <property type="entry name" value="HAMP"/>
    <property type="match status" value="1"/>
</dbReference>
<name>A0ABT7HKG9_9FUSO</name>
<evidence type="ECO:0000256" key="8">
    <source>
        <dbReference type="ARBA" id="ARBA00022741"/>
    </source>
</evidence>
<dbReference type="SUPFAM" id="SSF47384">
    <property type="entry name" value="Homodimeric domain of signal transducing histidine kinase"/>
    <property type="match status" value="1"/>
</dbReference>